<evidence type="ECO:0000256" key="2">
    <source>
        <dbReference type="ARBA" id="ARBA00022705"/>
    </source>
</evidence>
<dbReference type="AlphaFoldDB" id="A0A813J6Y3"/>
<feature type="region of interest" description="Disordered" evidence="3">
    <location>
        <begin position="60"/>
        <end position="109"/>
    </location>
</feature>
<gene>
    <name evidence="4" type="ORF">PGLA2088_LOCUS15764</name>
</gene>
<protein>
    <submittedName>
        <fullName evidence="4">Uncharacterized protein</fullName>
    </submittedName>
</protein>
<dbReference type="GO" id="GO:0043625">
    <property type="term" value="C:delta DNA polymerase complex"/>
    <property type="evidence" value="ECO:0007669"/>
    <property type="project" value="TreeGrafter"/>
</dbReference>
<evidence type="ECO:0000313" key="5">
    <source>
        <dbReference type="Proteomes" id="UP000626109"/>
    </source>
</evidence>
<dbReference type="PANTHER" id="PTHR10416:SF0">
    <property type="entry name" value="DNA POLYMERASE DELTA SUBUNIT 2"/>
    <property type="match status" value="1"/>
</dbReference>
<comment type="similarity">
    <text evidence="1">Belongs to the DNA polymerase delta/II small subunit family.</text>
</comment>
<feature type="compositionally biased region" description="Low complexity" evidence="3">
    <location>
        <begin position="61"/>
        <end position="99"/>
    </location>
</feature>
<reference evidence="4" key="1">
    <citation type="submission" date="2021-02" db="EMBL/GenBank/DDBJ databases">
        <authorList>
            <person name="Dougan E. K."/>
            <person name="Rhodes N."/>
            <person name="Thang M."/>
            <person name="Chan C."/>
        </authorList>
    </citation>
    <scope>NUCLEOTIDE SEQUENCE</scope>
</reference>
<feature type="non-terminal residue" evidence="4">
    <location>
        <position position="481"/>
    </location>
</feature>
<dbReference type="EMBL" id="CAJNNW010019662">
    <property type="protein sequence ID" value="CAE8664946.1"/>
    <property type="molecule type" value="Genomic_DNA"/>
</dbReference>
<feature type="region of interest" description="Disordered" evidence="3">
    <location>
        <begin position="296"/>
        <end position="327"/>
    </location>
</feature>
<dbReference type="Proteomes" id="UP000626109">
    <property type="component" value="Unassembled WGS sequence"/>
</dbReference>
<dbReference type="Gene3D" id="3.60.21.50">
    <property type="match status" value="1"/>
</dbReference>
<proteinExistence type="inferred from homology"/>
<organism evidence="4 5">
    <name type="scientific">Polarella glacialis</name>
    <name type="common">Dinoflagellate</name>
    <dbReference type="NCBI Taxonomy" id="89957"/>
    <lineage>
        <taxon>Eukaryota</taxon>
        <taxon>Sar</taxon>
        <taxon>Alveolata</taxon>
        <taxon>Dinophyceae</taxon>
        <taxon>Suessiales</taxon>
        <taxon>Suessiaceae</taxon>
        <taxon>Polarella</taxon>
    </lineage>
</organism>
<evidence type="ECO:0000256" key="1">
    <source>
        <dbReference type="ARBA" id="ARBA00006035"/>
    </source>
</evidence>
<evidence type="ECO:0000256" key="3">
    <source>
        <dbReference type="SAM" id="MobiDB-lite"/>
    </source>
</evidence>
<dbReference type="GO" id="GO:0006271">
    <property type="term" value="P:DNA strand elongation involved in DNA replication"/>
    <property type="evidence" value="ECO:0007669"/>
    <property type="project" value="TreeGrafter"/>
</dbReference>
<dbReference type="PANTHER" id="PTHR10416">
    <property type="entry name" value="DNA POLYMERASE DELTA SUBUNIT 2"/>
    <property type="match status" value="1"/>
</dbReference>
<dbReference type="InterPro" id="IPR024826">
    <property type="entry name" value="DNA_pol_delta/II_ssu"/>
</dbReference>
<accession>A0A813J6Y3</accession>
<comment type="caution">
    <text evidence="4">The sequence shown here is derived from an EMBL/GenBank/DDBJ whole genome shotgun (WGS) entry which is preliminary data.</text>
</comment>
<name>A0A813J6Y3_POLGL</name>
<sequence>PEFLGLGTGCVVSGAVLAVRGSLCRGALLVTGLAAAGGQLVGEAGAPQVKRGFDLVSAISNNTNDNNHNDNNTNKNNGTNKNNDNNNNNNNNDNNNIDNKPPPPPLSRRRSLLALASGLRLGGTGARHAELGLLRDFLLGQAGGPQDRQAAASIVRLVVAGGLHADAAEPEPAALSAAKKPRWDTPATALAAASTATSSTWGRGGRAAADAAAWLKPPPSSPAVAAADEADLFLAPLAFAGLTLSILSGEGDCGVNSALPQPPLPGALLPRCRGSNRLELWANPCCHELGNSSSRSYNNNTSNSNSNSNSNSSNSNSNNSSNSNNNSNNGSNLCVLGHAGQPVSSLINLARAGKEALRPIDALSACWHCSHLAPTWPDHFASSHRGTGGARGGVLGVPGDPFVLNLKATTGKDAAPQKFLLYSGCCIGGADWDHWQTAADGFAAPADVLAVCIPEFSKEPSIMLVDMEDLSVQRIDFFIGR</sequence>
<keyword evidence="2" id="KW-0235">DNA replication</keyword>
<evidence type="ECO:0000313" key="4">
    <source>
        <dbReference type="EMBL" id="CAE8664946.1"/>
    </source>
</evidence>